<dbReference type="Pfam" id="PF03074">
    <property type="entry name" value="GCS"/>
    <property type="match status" value="1"/>
</dbReference>
<dbReference type="UniPathway" id="UPA00142">
    <property type="reaction ID" value="UER00209"/>
</dbReference>
<proteinExistence type="inferred from homology"/>
<reference evidence="11 12" key="1">
    <citation type="submission" date="2014-04" db="EMBL/GenBank/DDBJ databases">
        <authorList>
            <consortium name="DOE Joint Genome Institute"/>
            <person name="Kuo A."/>
            <person name="Girlanda M."/>
            <person name="Perotto S."/>
            <person name="Kohler A."/>
            <person name="Nagy L.G."/>
            <person name="Floudas D."/>
            <person name="Copeland A."/>
            <person name="Barry K.W."/>
            <person name="Cichocki N."/>
            <person name="Veneault-Fourrey C."/>
            <person name="LaButti K."/>
            <person name="Lindquist E.A."/>
            <person name="Lipzen A."/>
            <person name="Lundell T."/>
            <person name="Morin E."/>
            <person name="Murat C."/>
            <person name="Sun H."/>
            <person name="Tunlid A."/>
            <person name="Henrissat B."/>
            <person name="Grigoriev I.V."/>
            <person name="Hibbett D.S."/>
            <person name="Martin F."/>
            <person name="Nordberg H.P."/>
            <person name="Cantor M.N."/>
            <person name="Hua S.X."/>
        </authorList>
    </citation>
    <scope>NUCLEOTIDE SEQUENCE [LARGE SCALE GENOMIC DNA]</scope>
    <source>
        <strain evidence="11 12">MUT 4182</strain>
    </source>
</reference>
<dbReference type="Gene3D" id="3.30.590.50">
    <property type="match status" value="2"/>
</dbReference>
<keyword evidence="12" id="KW-1185">Reference proteome</keyword>
<reference evidence="12" key="2">
    <citation type="submission" date="2015-01" db="EMBL/GenBank/DDBJ databases">
        <title>Evolutionary Origins and Diversification of the Mycorrhizal Mutualists.</title>
        <authorList>
            <consortium name="DOE Joint Genome Institute"/>
            <consortium name="Mycorrhizal Genomics Consortium"/>
            <person name="Kohler A."/>
            <person name="Kuo A."/>
            <person name="Nagy L.G."/>
            <person name="Floudas D."/>
            <person name="Copeland A."/>
            <person name="Barry K.W."/>
            <person name="Cichocki N."/>
            <person name="Veneault-Fourrey C."/>
            <person name="LaButti K."/>
            <person name="Lindquist E.A."/>
            <person name="Lipzen A."/>
            <person name="Lundell T."/>
            <person name="Morin E."/>
            <person name="Murat C."/>
            <person name="Riley R."/>
            <person name="Ohm R."/>
            <person name="Sun H."/>
            <person name="Tunlid A."/>
            <person name="Henrissat B."/>
            <person name="Grigoriev I.V."/>
            <person name="Hibbett D.S."/>
            <person name="Martin F."/>
        </authorList>
    </citation>
    <scope>NUCLEOTIDE SEQUENCE [LARGE SCALE GENOMIC DNA]</scope>
    <source>
        <strain evidence="12">MUT 4182</strain>
    </source>
</reference>
<dbReference type="HOGENOM" id="CLU_010467_0_0_1"/>
<keyword evidence="4 10" id="KW-0436">Ligase</keyword>
<protein>
    <recommendedName>
        <fullName evidence="3 10">Glutamate--cysteine ligase</fullName>
        <ecNumber evidence="3 10">6.3.2.2</ecNumber>
    </recommendedName>
    <alternativeName>
        <fullName evidence="9 10">Gamma-ECS</fullName>
    </alternativeName>
    <alternativeName>
        <fullName evidence="8 10">Gamma-glutamylcysteine synthetase</fullName>
    </alternativeName>
</protein>
<evidence type="ECO:0000313" key="12">
    <source>
        <dbReference type="Proteomes" id="UP000054248"/>
    </source>
</evidence>
<evidence type="ECO:0000313" key="11">
    <source>
        <dbReference type="EMBL" id="KIO19700.1"/>
    </source>
</evidence>
<evidence type="ECO:0000256" key="6">
    <source>
        <dbReference type="ARBA" id="ARBA00022741"/>
    </source>
</evidence>
<dbReference type="InterPro" id="IPR014746">
    <property type="entry name" value="Gln_synth/guanido_kin_cat_dom"/>
</dbReference>
<dbReference type="AlphaFoldDB" id="A0A0C3PXA2"/>
<keyword evidence="5 10" id="KW-0317">Glutathione biosynthesis</keyword>
<name>A0A0C3PXA2_9AGAM</name>
<evidence type="ECO:0000256" key="3">
    <source>
        <dbReference type="ARBA" id="ARBA00012220"/>
    </source>
</evidence>
<dbReference type="PANTHER" id="PTHR11164:SF0">
    <property type="entry name" value="GLUTAMATE--CYSTEINE LIGASE CATALYTIC SUBUNIT"/>
    <property type="match status" value="1"/>
</dbReference>
<dbReference type="InterPro" id="IPR004308">
    <property type="entry name" value="GCS"/>
</dbReference>
<dbReference type="Gene3D" id="1.10.8.960">
    <property type="match status" value="1"/>
</dbReference>
<sequence length="613" mass="69974">MGLIVDGPVLSWDKGKNFAGHIKDHGITQLLNVWKTSKNRRSLPFRWGEEIECMVIAFNDQERNAKLALCQEELLPRLKKYVSEHGGQSRTMPSFQSEYGRYMIESTPGIPYGNSISDLLIVESNMRQRLALRSFLLVNKPTHVPMTLTVYPRVGVPDVFTEPHRVRTTEDTSMFLPEEAVTSTDPKYTTIAQGIDSRRGHKPIINLPVFRDTNTPQPFRDPTVPPECTVLLDHILLDAVSFGPGCCCLQVTMQAADIDQARILYDSLIPIAPIMLALTAASPAYKGFLSDVDCRWELLSKCVDDRTKEEQKTHRIPDSRWSYVRWYLTEEGKKYSDIELVYDEPAYERLTEAGMDDILAKHFANLYIRDPLVVYPNRLEQNDEQSNEHFESIQSSVWQTLRFKPPQPNCDMGWRVEFRSMEVQLSDFENTAFAIFMVLLSRALLKFGGNGAAWGLPISMVEENMKRAQERDAARSQRFLFNTSATPELGRDTYGEMTMNEIINGKGDEFEGLMGLIRRYLNSLDAENEVGERSEVEVYLDLISKRAEGSLKTTATWIRDFVRSHPRYRHDSVIGREVNYDLLKAVNAIEKGERDSDGLLPSSYLSRRASIAR</sequence>
<organism evidence="11 12">
    <name type="scientific">Tulasnella calospora MUT 4182</name>
    <dbReference type="NCBI Taxonomy" id="1051891"/>
    <lineage>
        <taxon>Eukaryota</taxon>
        <taxon>Fungi</taxon>
        <taxon>Dikarya</taxon>
        <taxon>Basidiomycota</taxon>
        <taxon>Agaricomycotina</taxon>
        <taxon>Agaricomycetes</taxon>
        <taxon>Cantharellales</taxon>
        <taxon>Tulasnellaceae</taxon>
        <taxon>Tulasnella</taxon>
    </lineage>
</organism>
<evidence type="ECO:0000256" key="2">
    <source>
        <dbReference type="ARBA" id="ARBA00008100"/>
    </source>
</evidence>
<keyword evidence="6 10" id="KW-0547">Nucleotide-binding</keyword>
<evidence type="ECO:0000256" key="1">
    <source>
        <dbReference type="ARBA" id="ARBA00005006"/>
    </source>
</evidence>
<dbReference type="SUPFAM" id="SSF55931">
    <property type="entry name" value="Glutamine synthetase/guanido kinase"/>
    <property type="match status" value="1"/>
</dbReference>
<dbReference type="EMBL" id="KN823208">
    <property type="protein sequence ID" value="KIO19700.1"/>
    <property type="molecule type" value="Genomic_DNA"/>
</dbReference>
<comment type="pathway">
    <text evidence="1 10">Sulfur metabolism; glutathione biosynthesis; glutathione from L-cysteine and L-glutamate: step 1/2.</text>
</comment>
<accession>A0A0C3PXA2</accession>
<gene>
    <name evidence="11" type="ORF">M407DRAFT_222350</name>
</gene>
<dbReference type="Proteomes" id="UP000054248">
    <property type="component" value="Unassembled WGS sequence"/>
</dbReference>
<dbReference type="PANTHER" id="PTHR11164">
    <property type="entry name" value="GLUTAMATE CYSTEINE LIGASE"/>
    <property type="match status" value="1"/>
</dbReference>
<dbReference type="OrthoDB" id="7939818at2759"/>
<dbReference type="EC" id="6.3.2.2" evidence="3 10"/>
<comment type="similarity">
    <text evidence="2 10">Belongs to the glutamate--cysteine ligase type 3 family.</text>
</comment>
<evidence type="ECO:0000256" key="4">
    <source>
        <dbReference type="ARBA" id="ARBA00022598"/>
    </source>
</evidence>
<dbReference type="GO" id="GO:0005524">
    <property type="term" value="F:ATP binding"/>
    <property type="evidence" value="ECO:0007669"/>
    <property type="project" value="UniProtKB-UniRule"/>
</dbReference>
<dbReference type="STRING" id="1051891.A0A0C3PXA2"/>
<dbReference type="GO" id="GO:0004357">
    <property type="term" value="F:glutamate-cysteine ligase activity"/>
    <property type="evidence" value="ECO:0007669"/>
    <property type="project" value="UniProtKB-UniRule"/>
</dbReference>
<evidence type="ECO:0000256" key="8">
    <source>
        <dbReference type="ARBA" id="ARBA00030585"/>
    </source>
</evidence>
<evidence type="ECO:0000256" key="9">
    <source>
        <dbReference type="ARBA" id="ARBA00032122"/>
    </source>
</evidence>
<dbReference type="GO" id="GO:0006750">
    <property type="term" value="P:glutathione biosynthetic process"/>
    <property type="evidence" value="ECO:0007669"/>
    <property type="project" value="UniProtKB-UniRule"/>
</dbReference>
<evidence type="ECO:0000256" key="5">
    <source>
        <dbReference type="ARBA" id="ARBA00022684"/>
    </source>
</evidence>
<evidence type="ECO:0000256" key="7">
    <source>
        <dbReference type="ARBA" id="ARBA00022840"/>
    </source>
</evidence>
<evidence type="ECO:0000256" key="10">
    <source>
        <dbReference type="RuleBase" id="RU367135"/>
    </source>
</evidence>
<comment type="catalytic activity">
    <reaction evidence="10">
        <text>L-cysteine + L-glutamate + ATP = gamma-L-glutamyl-L-cysteine + ADP + phosphate + H(+)</text>
        <dbReference type="Rhea" id="RHEA:13285"/>
        <dbReference type="ChEBI" id="CHEBI:15378"/>
        <dbReference type="ChEBI" id="CHEBI:29985"/>
        <dbReference type="ChEBI" id="CHEBI:30616"/>
        <dbReference type="ChEBI" id="CHEBI:35235"/>
        <dbReference type="ChEBI" id="CHEBI:43474"/>
        <dbReference type="ChEBI" id="CHEBI:58173"/>
        <dbReference type="ChEBI" id="CHEBI:456216"/>
        <dbReference type="EC" id="6.3.2.2"/>
    </reaction>
</comment>
<dbReference type="GO" id="GO:0017109">
    <property type="term" value="C:glutamate-cysteine ligase complex"/>
    <property type="evidence" value="ECO:0007669"/>
    <property type="project" value="TreeGrafter"/>
</dbReference>
<keyword evidence="7 10" id="KW-0067">ATP-binding</keyword>